<proteinExistence type="predicted"/>
<feature type="transmembrane region" description="Helical" evidence="1">
    <location>
        <begin position="374"/>
        <end position="397"/>
    </location>
</feature>
<protein>
    <submittedName>
        <fullName evidence="3">PepSY-associated TM helix domain-containing protein</fullName>
    </submittedName>
</protein>
<feature type="domain" description="PepSY" evidence="2">
    <location>
        <begin position="289"/>
        <end position="342"/>
    </location>
</feature>
<evidence type="ECO:0000259" key="2">
    <source>
        <dbReference type="Pfam" id="PF03413"/>
    </source>
</evidence>
<keyword evidence="1" id="KW-0472">Membrane</keyword>
<name>A0ABV8MNT7_9NEIS</name>
<keyword evidence="1" id="KW-1133">Transmembrane helix</keyword>
<evidence type="ECO:0000313" key="3">
    <source>
        <dbReference type="EMBL" id="MFC4158910.1"/>
    </source>
</evidence>
<keyword evidence="4" id="KW-1185">Reference proteome</keyword>
<feature type="transmembrane region" description="Helical" evidence="1">
    <location>
        <begin position="148"/>
        <end position="169"/>
    </location>
</feature>
<sequence length="457" mass="49939">MAVSSVISGKPPRFYAVAWRWHFYAGLLVAPIMVLLALTGLIYLYKPQLDGWMYADRLFVTPAAPLAAEQQLAAVRAAWPGATVQKFIPPPAPDRSSEFVLNTSQGPLTVFVDPATAQILGSRDETWNLQAVARRLHGTLLIGDTGDLLIELAASWGLVLLASGLYLHWPRGRGMAGVLYPRFHATGRLFWRDLHAVTAFWGALLLAFMLLSGMPWTGFWGERFAAVWSRFPAQMWNEVPKSTRKAVTLNVAGQTVPWAVEQTPLPHSTGHAHHGAALGGATRPGVGLDHLISIATRYRVAAGYSISLPGDADGVYTVSVFPNDPRQEQTLHIDQYSGAVLASISFRNYGWVPKAVELGVAFHEGKLFGWANKLLMTLACLVVLLVAVSGVLIWWLRRPYGRLGAPTASAATPPWKLGALVLLGLGLLFPLLLGSLLLIWLLDQTLGRLAFWPVLRR</sequence>
<feature type="transmembrane region" description="Helical" evidence="1">
    <location>
        <begin position="417"/>
        <end position="442"/>
    </location>
</feature>
<dbReference type="Proteomes" id="UP001595791">
    <property type="component" value="Unassembled WGS sequence"/>
</dbReference>
<feature type="transmembrane region" description="Helical" evidence="1">
    <location>
        <begin position="21"/>
        <end position="45"/>
    </location>
</feature>
<evidence type="ECO:0000313" key="4">
    <source>
        <dbReference type="Proteomes" id="UP001595791"/>
    </source>
</evidence>
<keyword evidence="1" id="KW-0812">Transmembrane</keyword>
<dbReference type="EMBL" id="JBHSBU010000001">
    <property type="protein sequence ID" value="MFC4158910.1"/>
    <property type="molecule type" value="Genomic_DNA"/>
</dbReference>
<gene>
    <name evidence="3" type="ORF">ACFOW7_06005</name>
</gene>
<feature type="transmembrane region" description="Helical" evidence="1">
    <location>
        <begin position="189"/>
        <end position="211"/>
    </location>
</feature>
<dbReference type="RefSeq" id="WP_378162092.1">
    <property type="nucleotide sequence ID" value="NZ_JBHSBU010000001.1"/>
</dbReference>
<dbReference type="PANTHER" id="PTHR34219">
    <property type="entry name" value="IRON-REGULATED INNER MEMBRANE PROTEIN-RELATED"/>
    <property type="match status" value="1"/>
</dbReference>
<dbReference type="InterPro" id="IPR005625">
    <property type="entry name" value="PepSY-ass_TM"/>
</dbReference>
<dbReference type="Pfam" id="PF03929">
    <property type="entry name" value="PepSY_TM"/>
    <property type="match status" value="1"/>
</dbReference>
<reference evidence="4" key="1">
    <citation type="journal article" date="2019" name="Int. J. Syst. Evol. Microbiol.">
        <title>The Global Catalogue of Microorganisms (GCM) 10K type strain sequencing project: providing services to taxonomists for standard genome sequencing and annotation.</title>
        <authorList>
            <consortium name="The Broad Institute Genomics Platform"/>
            <consortium name="The Broad Institute Genome Sequencing Center for Infectious Disease"/>
            <person name="Wu L."/>
            <person name="Ma J."/>
        </authorList>
    </citation>
    <scope>NUCLEOTIDE SEQUENCE [LARGE SCALE GENOMIC DNA]</scope>
    <source>
        <strain evidence="4">LMG 29894</strain>
    </source>
</reference>
<accession>A0ABV8MNT7</accession>
<dbReference type="InterPro" id="IPR025711">
    <property type="entry name" value="PepSY"/>
</dbReference>
<comment type="caution">
    <text evidence="3">The sequence shown here is derived from an EMBL/GenBank/DDBJ whole genome shotgun (WGS) entry which is preliminary data.</text>
</comment>
<dbReference type="Pfam" id="PF03413">
    <property type="entry name" value="PepSY"/>
    <property type="match status" value="1"/>
</dbReference>
<organism evidence="3 4">
    <name type="scientific">Chitinimonas lacunae</name>
    <dbReference type="NCBI Taxonomy" id="1963018"/>
    <lineage>
        <taxon>Bacteria</taxon>
        <taxon>Pseudomonadati</taxon>
        <taxon>Pseudomonadota</taxon>
        <taxon>Betaproteobacteria</taxon>
        <taxon>Neisseriales</taxon>
        <taxon>Chitinibacteraceae</taxon>
        <taxon>Chitinimonas</taxon>
    </lineage>
</organism>
<evidence type="ECO:0000256" key="1">
    <source>
        <dbReference type="SAM" id="Phobius"/>
    </source>
</evidence>
<dbReference type="PANTHER" id="PTHR34219:SF1">
    <property type="entry name" value="PEPSY DOMAIN-CONTAINING PROTEIN"/>
    <property type="match status" value="1"/>
</dbReference>